<proteinExistence type="predicted"/>
<accession>A0A174GZL2</accession>
<evidence type="ECO:0000313" key="2">
    <source>
        <dbReference type="Proteomes" id="UP000095602"/>
    </source>
</evidence>
<dbReference type="EMBL" id="CZAJ01000002">
    <property type="protein sequence ID" value="CUO66448.1"/>
    <property type="molecule type" value="Genomic_DNA"/>
</dbReference>
<dbReference type="Proteomes" id="UP000095602">
    <property type="component" value="Unassembled WGS sequence"/>
</dbReference>
<dbReference type="AlphaFoldDB" id="A0A174GZL2"/>
<dbReference type="RefSeq" id="WP_155512181.1">
    <property type="nucleotide sequence ID" value="NZ_CZAJ01000002.1"/>
</dbReference>
<gene>
    <name evidence="1" type="ORF">ERS852497_00400</name>
</gene>
<protein>
    <submittedName>
        <fullName evidence="1">Uncharacterized protein</fullName>
    </submittedName>
</protein>
<reference evidence="1 2" key="1">
    <citation type="submission" date="2015-09" db="EMBL/GenBank/DDBJ databases">
        <authorList>
            <consortium name="Pathogen Informatics"/>
        </authorList>
    </citation>
    <scope>NUCLEOTIDE SEQUENCE [LARGE SCALE GENOMIC DNA]</scope>
    <source>
        <strain evidence="1 2">2789STDY5834884</strain>
    </source>
</reference>
<evidence type="ECO:0000313" key="1">
    <source>
        <dbReference type="EMBL" id="CUO66448.1"/>
    </source>
</evidence>
<organism evidence="1 2">
    <name type="scientific">Agathobacter rectalis</name>
    <dbReference type="NCBI Taxonomy" id="39491"/>
    <lineage>
        <taxon>Bacteria</taxon>
        <taxon>Bacillati</taxon>
        <taxon>Bacillota</taxon>
        <taxon>Clostridia</taxon>
        <taxon>Lachnospirales</taxon>
        <taxon>Lachnospiraceae</taxon>
        <taxon>Agathobacter</taxon>
    </lineage>
</organism>
<sequence>MEIFNPDLIFNLSKDITLKALDKDLIPVDKNDTVSTAQNIASFYNSISDCLFALGNNN</sequence>
<name>A0A174GZL2_9FIRM</name>